<dbReference type="Pfam" id="PF06268">
    <property type="entry name" value="Fascin"/>
    <property type="match status" value="1"/>
</dbReference>
<evidence type="ECO:0000259" key="6">
    <source>
        <dbReference type="Pfam" id="PF06268"/>
    </source>
</evidence>
<name>A0ABR2IMX6_9EUKA</name>
<dbReference type="Gene3D" id="2.80.10.50">
    <property type="match status" value="1"/>
</dbReference>
<keyword evidence="3" id="KW-0813">Transport</keyword>
<proteinExistence type="inferred from homology"/>
<keyword evidence="4" id="KW-0963">Cytoplasm</keyword>
<keyword evidence="5" id="KW-0009">Actin-binding</keyword>
<accession>A0ABR2IMX6</accession>
<comment type="similarity">
    <text evidence="2">Belongs to the VPS13 family.</text>
</comment>
<dbReference type="Pfam" id="PF12624">
    <property type="entry name" value="VPS13_N"/>
    <property type="match status" value="1"/>
</dbReference>
<feature type="domain" description="Fascin-like" evidence="6">
    <location>
        <begin position="2409"/>
        <end position="2489"/>
    </location>
</feature>
<evidence type="ECO:0000259" key="7">
    <source>
        <dbReference type="Pfam" id="PF12624"/>
    </source>
</evidence>
<dbReference type="Proteomes" id="UP001470230">
    <property type="component" value="Unassembled WGS sequence"/>
</dbReference>
<evidence type="ECO:0000256" key="5">
    <source>
        <dbReference type="ARBA" id="ARBA00023203"/>
    </source>
</evidence>
<evidence type="ECO:0008006" key="10">
    <source>
        <dbReference type="Google" id="ProtNLM"/>
    </source>
</evidence>
<evidence type="ECO:0000313" key="9">
    <source>
        <dbReference type="Proteomes" id="UP001470230"/>
    </source>
</evidence>
<dbReference type="InterPro" id="IPR008999">
    <property type="entry name" value="Actin-crosslinking"/>
</dbReference>
<dbReference type="EMBL" id="JAPFFF010000016">
    <property type="protein sequence ID" value="KAK8865006.1"/>
    <property type="molecule type" value="Genomic_DNA"/>
</dbReference>
<evidence type="ECO:0000256" key="4">
    <source>
        <dbReference type="ARBA" id="ARBA00022490"/>
    </source>
</evidence>
<organism evidence="8 9">
    <name type="scientific">Tritrichomonas musculus</name>
    <dbReference type="NCBI Taxonomy" id="1915356"/>
    <lineage>
        <taxon>Eukaryota</taxon>
        <taxon>Metamonada</taxon>
        <taxon>Parabasalia</taxon>
        <taxon>Tritrichomonadida</taxon>
        <taxon>Tritrichomonadidae</taxon>
        <taxon>Tritrichomonas</taxon>
    </lineage>
</organism>
<dbReference type="SUPFAM" id="SSF50405">
    <property type="entry name" value="Actin-crosslinking proteins"/>
    <property type="match status" value="1"/>
</dbReference>
<gene>
    <name evidence="8" type="ORF">M9Y10_010535</name>
</gene>
<comment type="subcellular location">
    <subcellularLocation>
        <location evidence="1">Cytoplasm</location>
    </subcellularLocation>
</comment>
<feature type="domain" description="Chorein N-terminal" evidence="7">
    <location>
        <begin position="5"/>
        <end position="412"/>
    </location>
</feature>
<dbReference type="InterPro" id="IPR022768">
    <property type="entry name" value="Fascin-like_dom"/>
</dbReference>
<dbReference type="PANTHER" id="PTHR16166:SF93">
    <property type="entry name" value="INTERMEMBRANE LIPID TRANSFER PROTEIN VPS13"/>
    <property type="match status" value="1"/>
</dbReference>
<reference evidence="8 9" key="1">
    <citation type="submission" date="2024-04" db="EMBL/GenBank/DDBJ databases">
        <title>Tritrichomonas musculus Genome.</title>
        <authorList>
            <person name="Alves-Ferreira E."/>
            <person name="Grigg M."/>
            <person name="Lorenzi H."/>
            <person name="Galac M."/>
        </authorList>
    </citation>
    <scope>NUCLEOTIDE SEQUENCE [LARGE SCALE GENOMIC DNA]</scope>
    <source>
        <strain evidence="8 9">EAF2021</strain>
    </source>
</reference>
<dbReference type="PANTHER" id="PTHR16166">
    <property type="entry name" value="VACUOLAR PROTEIN SORTING-ASSOCIATED PROTEIN VPS13"/>
    <property type="match status" value="1"/>
</dbReference>
<dbReference type="InterPro" id="IPR026854">
    <property type="entry name" value="VPS13_N"/>
</dbReference>
<evidence type="ECO:0000256" key="1">
    <source>
        <dbReference type="ARBA" id="ARBA00004496"/>
    </source>
</evidence>
<protein>
    <recommendedName>
        <fullName evidence="10">Chorein N-terminal domain-containing protein</fullName>
    </recommendedName>
</protein>
<evidence type="ECO:0000256" key="3">
    <source>
        <dbReference type="ARBA" id="ARBA00022448"/>
    </source>
</evidence>
<evidence type="ECO:0000256" key="2">
    <source>
        <dbReference type="ARBA" id="ARBA00006545"/>
    </source>
</evidence>
<sequence>MSSFVEKITLKILSHYLDNYINPIQGSQLKMALKTGNAELHNVTIKSTALSMHHLPFTVTSGIIQSIKLHFPWKSLKKQPCIIEIDGIHIIANFSKDITVKSELEIKESVLKELEEAGLGEEKIKNALFQGTVSQVISNIIIKIKNVHIRVEINTPDPNTCFALGIMCNKLELFSISENGQQTFIQSDSNIAKRIQIQDFSIYADPQPERIDLPTTQEKVEEYLKMRYNEKHSFILDSFSFSTDYFITKHQLQTFSKMANQIDQIYFKFTQKQMAIFGEFLFQYNLFQLRQRYAILGHPRHPPFSEVENEERKLSLQWWRFLHQCTIEKRYPNRLNIQESILILKSRTNYYNIWKIRQSMNPQEFKKSSKYSKLKSIEEKLPLNAILFLRNYSDYRINKEKKDQSKIVIDKSELEMLTNSNAVETCRDISLLINKIKVKIYEEQNDKKPILTFAADELISKYLQPFDKSLNFSLVCKTMKIYSKEKIIFQQDSINRSSIEMNYQYRPNTKEKYADIVASSPFINVDLKFLYKLKAMLYDNGFKKCPSSSYFSFTKKIAEKVTEEANKTTPYMIRKGQYSDMILQKKCDEYPFLKLTMKMYSPTVQIQGIRLSFKMKEINFESFPIHERFADRVESLYINYLLKCTDFTIGLGENEILKPVSIDFILDLIIAPVEWLDKFKISLNISSIAVIFNKESYLEAMSAVDQMLKLTQEFEQKDNDKVLTPINDQSKNNYIDNLNMENLSTNYATKVSILFNNISLELVGVGRFDIVNFETQITAGSNGLGLNLRIQNIICNSLENKYIFFNVNDAVSDDHFLKENNALVAQYTLFFDRAIKLSAFINSPTIIIDLGWLESTLDFFKCSELGFQQQQQPQQPPQPTAANDSDINIMESVMTNSVEFQLIKPTFKVILPAFSKCKDDVELTLNLDYISYGEHEDQSNGKQNMIMKMPTFSFEWKKRLIATIDNFSILFGDSMSFYLDGITVFDMVEDLDIIKIKPILTQDRNNKPLFVVQTENDNYDITIDDFMILFDVNSYMIPELILSLLKSSIFTNIIYSFFDETYSSTPKTEEEKTNPSNETSSYSYKLNMTNINVIFIDKDIKLNSYFTGMFTISPDVNHYYFQDFSLSFSEKNVDFAPIFEKISLEFGFKQDTFVFTLGKINTFVSPSDIIDIKNFVDKVMNLYSNFSHQLDYSQPVEEISESEPTNKICLVNNQIVFELCEDNRTTKVPFPFLRLSINQNAINASLNDAEPSFLLLGFHVEIFNKSTQRWDLMMEPLEIYLSFTDMKHFYFEIKDNVNLIFSHSVLNQICQFQFKKQSVNHQNILPSFFIENNTPETCELIFNDKNNNILIPPQCISALKKNEPFKFMGTVIDPLNFFSPQFISNKYSFSIFSKGKERYISISSPLLLKNKSSIDLIYQEKHSGKTIDIYKKSITPLHKMAAEFGIYGKNPSKSPQAINLFELKDKRSLFIPVNTEDKTYYFYISIKFSNKRGIVMLSLTPKYKIRNNYKLPVLFKVNDTSQKVTIPGKSTEYLNQVDFDSSFNFTILANNHLSQVSRLDLSNNNNAFIPVNFLSNSAFSLRFDNDIITIQPPLMVKNLTDLPIILFDFQNNPIITLPKKNSEDFIGPPDFFKEGKIQLSIQIHGYEKSELFDTEIGRKEMFLKSLSGDLSIPISLLFSIGTTGIIHLKIDYLIYIQNESTERLHFQPIDEQSVVKAENSLNIDPEQTKPVYLSTSKLNFMFDIEKYKEKIQIDLKNTLENRNKFATLFINQFLLQKSNQIILSVDFQTSKTLAGYLIVIKNCVFPQPLVLTNLLGEKNEMEQVDIVVNCGFKSQKIVKPMSTSIISSREVAGQKLTVFCYDREFEVDLTKFTEPTKETIESGQIKIDVYIKLVCLENGSHMIIISNEIENKTNKFNFFSTREISFDFSIPFISINLIDDQMKELALIGFQNTSIKCEFTKDTVLMDLQVDLFQIDDMYPDTIVPVAVFNSQPPFISMRMIKENSSMIFDLIELKLSPLTFYIDINYIAELFNFFTSIKMKKKDETVDDKNSSNESSIPILIKKIFIDKVSLNISASSQTGRPTSHPFPYEFILDYIPTVSNVNLDRKEFTKTDLSSDNKVLKKMLKDYYNPLLRGIKGLVAARSVAFVIKGISNAFHKMGDSSKIDVSFNQEKGKVIQRSFQSFGKGLLNGVTGVVMKPVNGLKKDGAKGFFVGLGKGVGGIITDPVAGIIDAGAGIIDEVKNSMSESRDSMRYPRVFNNIQIQEYDHVSAICQLQYQRHAKNYCDTFVYFVNGSDKFIGITESCIVFLVPNEQKKDPSKQFSVNKLRKIAEIENAIAKDKTLLIKFNDGFEFQITCQSNEIAEVASKIIVSRSYYNNYSSNSASMTKIASTNLSKSSINVKHDCIIADGFYILKSSNGKYVSNDGDHSALIANKSKIKGCEKFKITNNDDGTVSFLSTKNNKYVQVGKNSKLVASSSTIGQCEKFSVNKIGENMYNFISMKTGQYVSIDKSKLSKIYANKSNDKGWEKFELIHSD</sequence>
<keyword evidence="9" id="KW-1185">Reference proteome</keyword>
<evidence type="ECO:0000313" key="8">
    <source>
        <dbReference type="EMBL" id="KAK8865006.1"/>
    </source>
</evidence>
<dbReference type="InterPro" id="IPR026847">
    <property type="entry name" value="VPS13"/>
</dbReference>
<comment type="caution">
    <text evidence="8">The sequence shown here is derived from an EMBL/GenBank/DDBJ whole genome shotgun (WGS) entry which is preliminary data.</text>
</comment>
<dbReference type="CDD" id="cd00257">
    <property type="entry name" value="beta-trefoil_FSCN-like"/>
    <property type="match status" value="1"/>
</dbReference>